<dbReference type="SUPFAM" id="SSF52833">
    <property type="entry name" value="Thioredoxin-like"/>
    <property type="match status" value="1"/>
</dbReference>
<dbReference type="InterPro" id="IPR036249">
    <property type="entry name" value="Thioredoxin-like_sf"/>
</dbReference>
<evidence type="ECO:0000313" key="2">
    <source>
        <dbReference type="Proteomes" id="UP000664382"/>
    </source>
</evidence>
<dbReference type="CDD" id="cd02947">
    <property type="entry name" value="TRX_family"/>
    <property type="match status" value="1"/>
</dbReference>
<sequence length="88" mass="9298">MEFELFSSSFCGACRQTRAVLEQAARRLPGSRISEHDVAFEPERAEGENIVATPTVIVRSPAGAEALRATGVPTIAQVLDAAARAASL</sequence>
<evidence type="ECO:0000313" key="1">
    <source>
        <dbReference type="EMBL" id="MBO1902428.1"/>
    </source>
</evidence>
<reference evidence="1" key="1">
    <citation type="submission" date="2021-03" db="EMBL/GenBank/DDBJ databases">
        <title>Leucobacter chromiisoli sp. nov., isolated from chromium-containing soil of chemical plant.</title>
        <authorList>
            <person name="Xu Z."/>
        </authorList>
    </citation>
    <scope>NUCLEOTIDE SEQUENCE</scope>
    <source>
        <strain evidence="1">S27</strain>
    </source>
</reference>
<dbReference type="EMBL" id="JAGDYM010000011">
    <property type="protein sequence ID" value="MBO1902428.1"/>
    <property type="molecule type" value="Genomic_DNA"/>
</dbReference>
<accession>A0A939SCJ6</accession>
<keyword evidence="2" id="KW-1185">Reference proteome</keyword>
<gene>
    <name evidence="1" type="ORF">J4H92_10760</name>
</gene>
<dbReference type="Proteomes" id="UP000664382">
    <property type="component" value="Unassembled WGS sequence"/>
</dbReference>
<dbReference type="Gene3D" id="3.40.30.10">
    <property type="entry name" value="Glutaredoxin"/>
    <property type="match status" value="1"/>
</dbReference>
<proteinExistence type="predicted"/>
<name>A0A939SCJ6_9MICO</name>
<comment type="caution">
    <text evidence="1">The sequence shown here is derived from an EMBL/GenBank/DDBJ whole genome shotgun (WGS) entry which is preliminary data.</text>
</comment>
<organism evidence="1 2">
    <name type="scientific">Leucobacter weissii</name>
    <dbReference type="NCBI Taxonomy" id="1983706"/>
    <lineage>
        <taxon>Bacteria</taxon>
        <taxon>Bacillati</taxon>
        <taxon>Actinomycetota</taxon>
        <taxon>Actinomycetes</taxon>
        <taxon>Micrococcales</taxon>
        <taxon>Microbacteriaceae</taxon>
        <taxon>Leucobacter</taxon>
    </lineage>
</organism>
<protein>
    <submittedName>
        <fullName evidence="1">Thioredoxin family protein</fullName>
    </submittedName>
</protein>
<dbReference type="AlphaFoldDB" id="A0A939SCJ6"/>